<dbReference type="PANTHER" id="PTHR46889:SF4">
    <property type="entry name" value="TRANSPOSASE INSO FOR INSERTION SEQUENCE ELEMENT IS911B-RELATED"/>
    <property type="match status" value="1"/>
</dbReference>
<keyword evidence="3" id="KW-1185">Reference proteome</keyword>
<proteinExistence type="predicted"/>
<dbReference type="Gene3D" id="3.30.420.10">
    <property type="entry name" value="Ribonuclease H-like superfamily/Ribonuclease H"/>
    <property type="match status" value="1"/>
</dbReference>
<feature type="domain" description="Integrase catalytic" evidence="1">
    <location>
        <begin position="1"/>
        <end position="148"/>
    </location>
</feature>
<evidence type="ECO:0000313" key="3">
    <source>
        <dbReference type="Proteomes" id="UP001238163"/>
    </source>
</evidence>
<sequence>MHLRVGNTWYFLVSFIDAYSRYIVHWRLLPNMTAEEVALVQLEALEKYPDVKPQIVSDHGSQYTSREYRKLLERSELEHILCRVAHPQSNGIIERYHRSTRAALREELPPHYLAALDVIAAWVDDYNERRLHAGLRYIEPAEYFRGDPKRRMAERRAKLERGRLYRRQINLAREGRDVRSLNKSELPTVGAAAYG</sequence>
<accession>A0AAE3VJI7</accession>
<dbReference type="InterPro" id="IPR036397">
    <property type="entry name" value="RNaseH_sf"/>
</dbReference>
<dbReference type="InterPro" id="IPR050900">
    <property type="entry name" value="Transposase_IS3/IS150/IS904"/>
</dbReference>
<gene>
    <name evidence="2" type="ORF">J3R75_003682</name>
</gene>
<dbReference type="PROSITE" id="PS50994">
    <property type="entry name" value="INTEGRASE"/>
    <property type="match status" value="1"/>
</dbReference>
<dbReference type="EMBL" id="JAUSVL010000001">
    <property type="protein sequence ID" value="MDQ0291575.1"/>
    <property type="molecule type" value="Genomic_DNA"/>
</dbReference>
<dbReference type="GO" id="GO:0015074">
    <property type="term" value="P:DNA integration"/>
    <property type="evidence" value="ECO:0007669"/>
    <property type="project" value="InterPro"/>
</dbReference>
<evidence type="ECO:0000259" key="1">
    <source>
        <dbReference type="PROSITE" id="PS50994"/>
    </source>
</evidence>
<dbReference type="Pfam" id="PF00665">
    <property type="entry name" value="rve"/>
    <property type="match status" value="1"/>
</dbReference>
<dbReference type="InterPro" id="IPR012337">
    <property type="entry name" value="RNaseH-like_sf"/>
</dbReference>
<dbReference type="AlphaFoldDB" id="A0AAE3VJI7"/>
<dbReference type="SUPFAM" id="SSF53098">
    <property type="entry name" value="Ribonuclease H-like"/>
    <property type="match status" value="1"/>
</dbReference>
<dbReference type="GO" id="GO:0003676">
    <property type="term" value="F:nucleic acid binding"/>
    <property type="evidence" value="ECO:0007669"/>
    <property type="project" value="InterPro"/>
</dbReference>
<comment type="caution">
    <text evidence="2">The sequence shown here is derived from an EMBL/GenBank/DDBJ whole genome shotgun (WGS) entry which is preliminary data.</text>
</comment>
<protein>
    <submittedName>
        <fullName evidence="2">Transposase InsO family protein</fullName>
    </submittedName>
</protein>
<reference evidence="2" key="1">
    <citation type="submission" date="2023-07" db="EMBL/GenBank/DDBJ databases">
        <title>Genomic Encyclopedia of Type Strains, Phase IV (KMG-IV): sequencing the most valuable type-strain genomes for metagenomic binning, comparative biology and taxonomic classification.</title>
        <authorList>
            <person name="Goeker M."/>
        </authorList>
    </citation>
    <scope>NUCLEOTIDE SEQUENCE</scope>
    <source>
        <strain evidence="2">DSM 24202</strain>
    </source>
</reference>
<name>A0AAE3VJI7_9BACT</name>
<evidence type="ECO:0000313" key="2">
    <source>
        <dbReference type="EMBL" id="MDQ0291575.1"/>
    </source>
</evidence>
<dbReference type="InterPro" id="IPR001584">
    <property type="entry name" value="Integrase_cat-core"/>
</dbReference>
<dbReference type="Proteomes" id="UP001238163">
    <property type="component" value="Unassembled WGS sequence"/>
</dbReference>
<organism evidence="2 3">
    <name type="scientific">Oligosphaera ethanolica</name>
    <dbReference type="NCBI Taxonomy" id="760260"/>
    <lineage>
        <taxon>Bacteria</taxon>
        <taxon>Pseudomonadati</taxon>
        <taxon>Lentisphaerota</taxon>
        <taxon>Oligosphaeria</taxon>
        <taxon>Oligosphaerales</taxon>
        <taxon>Oligosphaeraceae</taxon>
        <taxon>Oligosphaera</taxon>
    </lineage>
</organism>
<dbReference type="PANTHER" id="PTHR46889">
    <property type="entry name" value="TRANSPOSASE INSF FOR INSERTION SEQUENCE IS3B-RELATED"/>
    <property type="match status" value="1"/>
</dbReference>